<dbReference type="AlphaFoldDB" id="A0AAE5VLN4"/>
<comment type="caution">
    <text evidence="1">The sequence shown here is derived from an EMBL/GenBank/DDBJ whole genome shotgun (WGS) entry which is preliminary data.</text>
</comment>
<dbReference type="EMBL" id="NXEJ01000018">
    <property type="protein sequence ID" value="POO48426.1"/>
    <property type="molecule type" value="Genomic_DNA"/>
</dbReference>
<dbReference type="Proteomes" id="UP000237447">
    <property type="component" value="Unassembled WGS sequence"/>
</dbReference>
<name>A0AAE5VLN4_9HYPH</name>
<dbReference type="Pfam" id="PF13489">
    <property type="entry name" value="Methyltransf_23"/>
    <property type="match status" value="1"/>
</dbReference>
<reference evidence="1 2" key="1">
    <citation type="journal article" date="2018" name="Syst. Appl. Microbiol.">
        <title>Agrobacterium rosae sp. nov., isolated from galls on different agricultural crops.</title>
        <authorList>
            <person name="Kuzmanovic N."/>
            <person name="Pulawska J."/>
            <person name="Smalla K."/>
            <person name="Nesme X."/>
        </authorList>
    </citation>
    <scope>NUCLEOTIDE SEQUENCE [LARGE SCALE GENOMIC DNA]</scope>
    <source>
        <strain evidence="1 2">NCPPB 1650</strain>
    </source>
</reference>
<evidence type="ECO:0000313" key="1">
    <source>
        <dbReference type="EMBL" id="POO48426.1"/>
    </source>
</evidence>
<dbReference type="Gene3D" id="3.40.50.150">
    <property type="entry name" value="Vaccinia Virus protein VP39"/>
    <property type="match status" value="1"/>
</dbReference>
<proteinExistence type="predicted"/>
<evidence type="ECO:0008006" key="3">
    <source>
        <dbReference type="Google" id="ProtNLM"/>
    </source>
</evidence>
<gene>
    <name evidence="1" type="ORF">CPJ18_26240</name>
</gene>
<evidence type="ECO:0000313" key="2">
    <source>
        <dbReference type="Proteomes" id="UP000237447"/>
    </source>
</evidence>
<sequence length="336" mass="38266">MGINMEFRDYVRQEVRSTRGIEIGPSYRPIAAKRDGFKTVIIDHASAEDLKTKYSDRSENVELTEHVDVVWREGTLEKSFDASEHGTFEWIIASHVIEHVPDIITFLQSCETLLSPTGRLFLAVPDKRRTFDFVKSPLDISLAMERFQEKRTRHAYSTVFSAYNDHVIVGKGRRGDWGVLPIDTIQLASNPISAKKIADESHDAAEYFDCHANYLTPASFGLLLLEMRFLGLTSFDGDVRPTQGCEFFAELQSGTQSTLSLEQYQQKKTRYRIAMFEEIEDQIRRLKESDKWRDYASIKDESVTVSSQPASSSAKKSIMGFLRRPKSGVARIDSSR</sequence>
<accession>A0AAE5VLN4</accession>
<protein>
    <recommendedName>
        <fullName evidence="3">Methyltransferase domain-containing protein</fullName>
    </recommendedName>
</protein>
<organism evidence="1 2">
    <name type="scientific">Agrobacterium rosae</name>
    <dbReference type="NCBI Taxonomy" id="1972867"/>
    <lineage>
        <taxon>Bacteria</taxon>
        <taxon>Pseudomonadati</taxon>
        <taxon>Pseudomonadota</taxon>
        <taxon>Alphaproteobacteria</taxon>
        <taxon>Hyphomicrobiales</taxon>
        <taxon>Rhizobiaceae</taxon>
        <taxon>Rhizobium/Agrobacterium group</taxon>
        <taxon>Agrobacterium</taxon>
    </lineage>
</organism>
<dbReference type="InterPro" id="IPR029063">
    <property type="entry name" value="SAM-dependent_MTases_sf"/>
</dbReference>
<dbReference type="SUPFAM" id="SSF53335">
    <property type="entry name" value="S-adenosyl-L-methionine-dependent methyltransferases"/>
    <property type="match status" value="1"/>
</dbReference>